<comment type="caution">
    <text evidence="1">The sequence shown here is derived from an EMBL/GenBank/DDBJ whole genome shotgun (WGS) entry which is preliminary data.</text>
</comment>
<keyword evidence="2" id="KW-1185">Reference proteome</keyword>
<reference evidence="1" key="1">
    <citation type="submission" date="2021-03" db="EMBL/GenBank/DDBJ databases">
        <authorList>
            <person name="Li Z."/>
            <person name="Yang C."/>
        </authorList>
    </citation>
    <scope>NUCLEOTIDE SEQUENCE</scope>
    <source>
        <strain evidence="1">Dzin_1.0</strain>
        <tissue evidence="1">Leaf</tissue>
    </source>
</reference>
<evidence type="ECO:0000313" key="1">
    <source>
        <dbReference type="EMBL" id="KAJ0963881.1"/>
    </source>
</evidence>
<gene>
    <name evidence="1" type="ORF">J5N97_029003</name>
</gene>
<protein>
    <submittedName>
        <fullName evidence="1">Uncharacterized protein</fullName>
    </submittedName>
</protein>
<dbReference type="AlphaFoldDB" id="A0A9D5C006"/>
<accession>A0A9D5C006</accession>
<reference evidence="1" key="2">
    <citation type="journal article" date="2022" name="Hortic Res">
        <title>The genome of Dioscorea zingiberensis sheds light on the biosynthesis, origin and evolution of the medicinally important diosgenin saponins.</title>
        <authorList>
            <person name="Li Y."/>
            <person name="Tan C."/>
            <person name="Li Z."/>
            <person name="Guo J."/>
            <person name="Li S."/>
            <person name="Chen X."/>
            <person name="Wang C."/>
            <person name="Dai X."/>
            <person name="Yang H."/>
            <person name="Song W."/>
            <person name="Hou L."/>
            <person name="Xu J."/>
            <person name="Tong Z."/>
            <person name="Xu A."/>
            <person name="Yuan X."/>
            <person name="Wang W."/>
            <person name="Yang Q."/>
            <person name="Chen L."/>
            <person name="Sun Z."/>
            <person name="Wang K."/>
            <person name="Pan B."/>
            <person name="Chen J."/>
            <person name="Bao Y."/>
            <person name="Liu F."/>
            <person name="Qi X."/>
            <person name="Gang D.R."/>
            <person name="Wen J."/>
            <person name="Li J."/>
        </authorList>
    </citation>
    <scope>NUCLEOTIDE SEQUENCE</scope>
    <source>
        <strain evidence="1">Dzin_1.0</strain>
    </source>
</reference>
<dbReference type="EMBL" id="JAGGNH010000009">
    <property type="protein sequence ID" value="KAJ0963881.1"/>
    <property type="molecule type" value="Genomic_DNA"/>
</dbReference>
<organism evidence="1 2">
    <name type="scientific">Dioscorea zingiberensis</name>
    <dbReference type="NCBI Taxonomy" id="325984"/>
    <lineage>
        <taxon>Eukaryota</taxon>
        <taxon>Viridiplantae</taxon>
        <taxon>Streptophyta</taxon>
        <taxon>Embryophyta</taxon>
        <taxon>Tracheophyta</taxon>
        <taxon>Spermatophyta</taxon>
        <taxon>Magnoliopsida</taxon>
        <taxon>Liliopsida</taxon>
        <taxon>Dioscoreales</taxon>
        <taxon>Dioscoreaceae</taxon>
        <taxon>Dioscorea</taxon>
    </lineage>
</organism>
<proteinExistence type="predicted"/>
<evidence type="ECO:0000313" key="2">
    <source>
        <dbReference type="Proteomes" id="UP001085076"/>
    </source>
</evidence>
<dbReference type="Proteomes" id="UP001085076">
    <property type="component" value="Miscellaneous, Linkage group lg09"/>
</dbReference>
<name>A0A9D5C006_9LILI</name>
<sequence>MRSDMNRIAELQAAATQEKVNNDVGVDEQHNGDIGVGVSPSSSKATMEVLKSQGICEAVLSQYCFDDYMQAMAMERGIKEGLGMQKDAVETGFLPADDHLSNKLNPLEYMREESGTFKMIRRRSSSAYEEDSCKQTKKRIKVEELEQECSLSLSLSWPPPVFSSWSGYSDGCGVNLELSMSICGS</sequence>